<sequence>MEHARAGLIQAGCALVFDLMMQANRRAKRMFLKGPENVAMERGDLRQKQPAETDLIATQNR</sequence>
<dbReference type="EMBL" id="LLXZ01000069">
    <property type="protein sequence ID" value="KRR09720.1"/>
    <property type="molecule type" value="Genomic_DNA"/>
</dbReference>
<accession>A0A0R3LPC6</accession>
<name>A0A0R3LPC6_9BRAD</name>
<reference evidence="1 2" key="1">
    <citation type="submission" date="2014-03" db="EMBL/GenBank/DDBJ databases">
        <title>Bradyrhizobium valentinum sp. nov., isolated from effective nodules of Lupinus mariae-josephae, a lupine endemic of basic-lime soils in Eastern Spain.</title>
        <authorList>
            <person name="Duran D."/>
            <person name="Rey L."/>
            <person name="Navarro A."/>
            <person name="Busquets A."/>
            <person name="Imperial J."/>
            <person name="Ruiz-Argueso T."/>
        </authorList>
    </citation>
    <scope>NUCLEOTIDE SEQUENCE [LARGE SCALE GENOMIC DNA]</scope>
    <source>
        <strain evidence="1 2">PAC68</strain>
    </source>
</reference>
<evidence type="ECO:0000313" key="1">
    <source>
        <dbReference type="EMBL" id="KRR09720.1"/>
    </source>
</evidence>
<keyword evidence="2" id="KW-1185">Reference proteome</keyword>
<organism evidence="1 2">
    <name type="scientific">Bradyrhizobium jicamae</name>
    <dbReference type="NCBI Taxonomy" id="280332"/>
    <lineage>
        <taxon>Bacteria</taxon>
        <taxon>Pseudomonadati</taxon>
        <taxon>Pseudomonadota</taxon>
        <taxon>Alphaproteobacteria</taxon>
        <taxon>Hyphomicrobiales</taxon>
        <taxon>Nitrobacteraceae</taxon>
        <taxon>Bradyrhizobium</taxon>
    </lineage>
</organism>
<protein>
    <submittedName>
        <fullName evidence="1">Uncharacterized protein</fullName>
    </submittedName>
</protein>
<proteinExistence type="predicted"/>
<evidence type="ECO:0000313" key="2">
    <source>
        <dbReference type="Proteomes" id="UP000050863"/>
    </source>
</evidence>
<gene>
    <name evidence="1" type="ORF">CQ12_34665</name>
</gene>
<dbReference type="STRING" id="280332.CQ12_34665"/>
<dbReference type="AlphaFoldDB" id="A0A0R3LPC6"/>
<comment type="caution">
    <text evidence="1">The sequence shown here is derived from an EMBL/GenBank/DDBJ whole genome shotgun (WGS) entry which is preliminary data.</text>
</comment>
<dbReference type="Proteomes" id="UP000050863">
    <property type="component" value="Unassembled WGS sequence"/>
</dbReference>